<protein>
    <recommendedName>
        <fullName evidence="3">Rx N-terminal domain-containing protein</fullName>
    </recommendedName>
</protein>
<dbReference type="InterPro" id="IPR027417">
    <property type="entry name" value="P-loop_NTPase"/>
</dbReference>
<dbReference type="SUPFAM" id="SSF52540">
    <property type="entry name" value="P-loop containing nucleoside triphosphate hydrolases"/>
    <property type="match status" value="1"/>
</dbReference>
<evidence type="ECO:0008006" key="3">
    <source>
        <dbReference type="Google" id="ProtNLM"/>
    </source>
</evidence>
<reference evidence="2" key="1">
    <citation type="journal article" date="2014" name="Science">
        <title>Ancient hybridizations among the ancestral genomes of bread wheat.</title>
        <authorList>
            <consortium name="International Wheat Genome Sequencing Consortium,"/>
            <person name="Marcussen T."/>
            <person name="Sandve S.R."/>
            <person name="Heier L."/>
            <person name="Spannagl M."/>
            <person name="Pfeifer M."/>
            <person name="Jakobsen K.S."/>
            <person name="Wulff B.B."/>
            <person name="Steuernagel B."/>
            <person name="Mayer K.F."/>
            <person name="Olsen O.A."/>
        </authorList>
    </citation>
    <scope>NUCLEOTIDE SEQUENCE [LARGE SCALE GENOMIC DNA]</scope>
    <source>
        <strain evidence="2">cv. AL8/78</strain>
    </source>
</reference>
<dbReference type="PANTHER" id="PTHR33377:SF87">
    <property type="entry name" value="NB-ARC DOMAIN-CONTAINING PROTEIN"/>
    <property type="match status" value="1"/>
</dbReference>
<evidence type="ECO:0000313" key="2">
    <source>
        <dbReference type="Proteomes" id="UP000015105"/>
    </source>
</evidence>
<organism evidence="1 2">
    <name type="scientific">Aegilops tauschii subsp. strangulata</name>
    <name type="common">Goatgrass</name>
    <dbReference type="NCBI Taxonomy" id="200361"/>
    <lineage>
        <taxon>Eukaryota</taxon>
        <taxon>Viridiplantae</taxon>
        <taxon>Streptophyta</taxon>
        <taxon>Embryophyta</taxon>
        <taxon>Tracheophyta</taxon>
        <taxon>Spermatophyta</taxon>
        <taxon>Magnoliopsida</taxon>
        <taxon>Liliopsida</taxon>
        <taxon>Poales</taxon>
        <taxon>Poaceae</taxon>
        <taxon>BOP clade</taxon>
        <taxon>Pooideae</taxon>
        <taxon>Triticodae</taxon>
        <taxon>Triticeae</taxon>
        <taxon>Triticinae</taxon>
        <taxon>Aegilops</taxon>
    </lineage>
</organism>
<name>A0A453FHP7_AEGTS</name>
<reference evidence="1" key="5">
    <citation type="journal article" date="2021" name="G3 (Bethesda)">
        <title>Aegilops tauschii genome assembly Aet v5.0 features greater sequence contiguity and improved annotation.</title>
        <authorList>
            <person name="Wang L."/>
            <person name="Zhu T."/>
            <person name="Rodriguez J.C."/>
            <person name="Deal K.R."/>
            <person name="Dubcovsky J."/>
            <person name="McGuire P.E."/>
            <person name="Lux T."/>
            <person name="Spannagl M."/>
            <person name="Mayer K.F.X."/>
            <person name="Baldrich P."/>
            <person name="Meyers B.C."/>
            <person name="Huo N."/>
            <person name="Gu Y.Q."/>
            <person name="Zhou H."/>
            <person name="Devos K.M."/>
            <person name="Bennetzen J.L."/>
            <person name="Unver T."/>
            <person name="Budak H."/>
            <person name="Gulick P.J."/>
            <person name="Galiba G."/>
            <person name="Kalapos B."/>
            <person name="Nelson D.R."/>
            <person name="Li P."/>
            <person name="You F.M."/>
            <person name="Luo M.C."/>
            <person name="Dvorak J."/>
        </authorList>
    </citation>
    <scope>NUCLEOTIDE SEQUENCE [LARGE SCALE GENOMIC DNA]</scope>
    <source>
        <strain evidence="1">cv. AL8/78</strain>
    </source>
</reference>
<dbReference type="Gene3D" id="3.40.50.300">
    <property type="entry name" value="P-loop containing nucleotide triphosphate hydrolases"/>
    <property type="match status" value="1"/>
</dbReference>
<evidence type="ECO:0000313" key="1">
    <source>
        <dbReference type="EnsemblPlants" id="AET3Gv20679200.3"/>
    </source>
</evidence>
<sequence>RVHDGGDRLCSSWRCYKQVRILPRRQVPPAAGRRSGMLRLRRLLLRVQATVEEAERRQITNQAMLRQLEMLRNGMYRGYYMLDALACTCPAAKDEVSDRSLALCQFSPVKRLCLSARAPKNTVFDCNELGKVLCRLEKIVADMEEFVVFLKCYPLLCRQPCSSYLSTGMCMFGRHTEYERIVSFLLQVGPPGTANFSVLPVVGPARVGKSTLVEHVCYDDRVRGYFSSIVFLSGDDLQLHGAEVNALQDSGVIK</sequence>
<dbReference type="EnsemblPlants" id="AET3Gv20679200.3">
    <property type="protein sequence ID" value="AET3Gv20679200.3"/>
    <property type="gene ID" value="AET3Gv20679200"/>
</dbReference>
<reference evidence="1" key="4">
    <citation type="submission" date="2019-03" db="UniProtKB">
        <authorList>
            <consortium name="EnsemblPlants"/>
        </authorList>
    </citation>
    <scope>IDENTIFICATION</scope>
</reference>
<dbReference type="Gramene" id="AET3Gv20679200.3">
    <property type="protein sequence ID" value="AET3Gv20679200.3"/>
    <property type="gene ID" value="AET3Gv20679200"/>
</dbReference>
<dbReference type="STRING" id="200361.A0A453FHP7"/>
<dbReference type="PANTHER" id="PTHR33377">
    <property type="entry name" value="OS10G0134700 PROTEIN-RELATED"/>
    <property type="match status" value="1"/>
</dbReference>
<proteinExistence type="predicted"/>
<dbReference type="AlphaFoldDB" id="A0A453FHP7"/>
<dbReference type="Proteomes" id="UP000015105">
    <property type="component" value="Chromosome 3D"/>
</dbReference>
<reference evidence="1" key="3">
    <citation type="journal article" date="2017" name="Nature">
        <title>Genome sequence of the progenitor of the wheat D genome Aegilops tauschii.</title>
        <authorList>
            <person name="Luo M.C."/>
            <person name="Gu Y.Q."/>
            <person name="Puiu D."/>
            <person name="Wang H."/>
            <person name="Twardziok S.O."/>
            <person name="Deal K.R."/>
            <person name="Huo N."/>
            <person name="Zhu T."/>
            <person name="Wang L."/>
            <person name="Wang Y."/>
            <person name="McGuire P.E."/>
            <person name="Liu S."/>
            <person name="Long H."/>
            <person name="Ramasamy R.K."/>
            <person name="Rodriguez J.C."/>
            <person name="Van S.L."/>
            <person name="Yuan L."/>
            <person name="Wang Z."/>
            <person name="Xia Z."/>
            <person name="Xiao L."/>
            <person name="Anderson O.D."/>
            <person name="Ouyang S."/>
            <person name="Liang Y."/>
            <person name="Zimin A.V."/>
            <person name="Pertea G."/>
            <person name="Qi P."/>
            <person name="Bennetzen J.L."/>
            <person name="Dai X."/>
            <person name="Dawson M.W."/>
            <person name="Muller H.G."/>
            <person name="Kugler K."/>
            <person name="Rivarola-Duarte L."/>
            <person name="Spannagl M."/>
            <person name="Mayer K.F.X."/>
            <person name="Lu F.H."/>
            <person name="Bevan M.W."/>
            <person name="Leroy P."/>
            <person name="Li P."/>
            <person name="You F.M."/>
            <person name="Sun Q."/>
            <person name="Liu Z."/>
            <person name="Lyons E."/>
            <person name="Wicker T."/>
            <person name="Salzberg S.L."/>
            <person name="Devos K.M."/>
            <person name="Dvorak J."/>
        </authorList>
    </citation>
    <scope>NUCLEOTIDE SEQUENCE [LARGE SCALE GENOMIC DNA]</scope>
    <source>
        <strain evidence="1">cv. AL8/78</strain>
    </source>
</reference>
<keyword evidence="2" id="KW-1185">Reference proteome</keyword>
<reference evidence="2" key="2">
    <citation type="journal article" date="2017" name="Nat. Plants">
        <title>The Aegilops tauschii genome reveals multiple impacts of transposons.</title>
        <authorList>
            <person name="Zhao G."/>
            <person name="Zou C."/>
            <person name="Li K."/>
            <person name="Wang K."/>
            <person name="Li T."/>
            <person name="Gao L."/>
            <person name="Zhang X."/>
            <person name="Wang H."/>
            <person name="Yang Z."/>
            <person name="Liu X."/>
            <person name="Jiang W."/>
            <person name="Mao L."/>
            <person name="Kong X."/>
            <person name="Jiao Y."/>
            <person name="Jia J."/>
        </authorList>
    </citation>
    <scope>NUCLEOTIDE SEQUENCE [LARGE SCALE GENOMIC DNA]</scope>
    <source>
        <strain evidence="2">cv. AL8/78</strain>
    </source>
</reference>
<accession>A0A453FHP7</accession>